<organism evidence="1 2">
    <name type="scientific">Parasponia andersonii</name>
    <name type="common">Sponia andersonii</name>
    <dbReference type="NCBI Taxonomy" id="3476"/>
    <lineage>
        <taxon>Eukaryota</taxon>
        <taxon>Viridiplantae</taxon>
        <taxon>Streptophyta</taxon>
        <taxon>Embryophyta</taxon>
        <taxon>Tracheophyta</taxon>
        <taxon>Spermatophyta</taxon>
        <taxon>Magnoliopsida</taxon>
        <taxon>eudicotyledons</taxon>
        <taxon>Gunneridae</taxon>
        <taxon>Pentapetalae</taxon>
        <taxon>rosids</taxon>
        <taxon>fabids</taxon>
        <taxon>Rosales</taxon>
        <taxon>Cannabaceae</taxon>
        <taxon>Parasponia</taxon>
    </lineage>
</organism>
<reference evidence="2" key="1">
    <citation type="submission" date="2016-06" db="EMBL/GenBank/DDBJ databases">
        <title>Parallel loss of symbiosis genes in relatives of nitrogen-fixing non-legume Parasponia.</title>
        <authorList>
            <person name="Van Velzen R."/>
            <person name="Holmer R."/>
            <person name="Bu F."/>
            <person name="Rutten L."/>
            <person name="Van Zeijl A."/>
            <person name="Liu W."/>
            <person name="Santuari L."/>
            <person name="Cao Q."/>
            <person name="Sharma T."/>
            <person name="Shen D."/>
            <person name="Roswanjaya Y."/>
            <person name="Wardhani T."/>
            <person name="Kalhor M.S."/>
            <person name="Jansen J."/>
            <person name="Van den Hoogen J."/>
            <person name="Gungor B."/>
            <person name="Hartog M."/>
            <person name="Hontelez J."/>
            <person name="Verver J."/>
            <person name="Yang W.-C."/>
            <person name="Schijlen E."/>
            <person name="Repin R."/>
            <person name="Schilthuizen M."/>
            <person name="Schranz E."/>
            <person name="Heidstra R."/>
            <person name="Miyata K."/>
            <person name="Fedorova E."/>
            <person name="Kohlen W."/>
            <person name="Bisseling T."/>
            <person name="Smit S."/>
            <person name="Geurts R."/>
        </authorList>
    </citation>
    <scope>NUCLEOTIDE SEQUENCE [LARGE SCALE GENOMIC DNA]</scope>
    <source>
        <strain evidence="2">cv. WU1-14</strain>
    </source>
</reference>
<evidence type="ECO:0000313" key="1">
    <source>
        <dbReference type="EMBL" id="PON32283.1"/>
    </source>
</evidence>
<evidence type="ECO:0000313" key="2">
    <source>
        <dbReference type="Proteomes" id="UP000237105"/>
    </source>
</evidence>
<name>A0A2P5A6W0_PARAD</name>
<dbReference type="AlphaFoldDB" id="A0A2P5A6W0"/>
<keyword evidence="2" id="KW-1185">Reference proteome</keyword>
<proteinExistence type="predicted"/>
<gene>
    <name evidence="1" type="ORF">PanWU01x14_362690</name>
</gene>
<dbReference type="Proteomes" id="UP000237105">
    <property type="component" value="Unassembled WGS sequence"/>
</dbReference>
<accession>A0A2P5A6W0</accession>
<dbReference type="EMBL" id="JXTB01000837">
    <property type="protein sequence ID" value="PON32283.1"/>
    <property type="molecule type" value="Genomic_DNA"/>
</dbReference>
<comment type="caution">
    <text evidence="1">The sequence shown here is derived from an EMBL/GenBank/DDBJ whole genome shotgun (WGS) entry which is preliminary data.</text>
</comment>
<sequence length="87" mass="9709">MAPTVPVHGLHHGHAWPAAPTCTTLSYTVARQCRLIPIPLLHFSLPFSSGDSPCTLPSSLFHGLVYLLVLNEFDYNFTNKLLHREEL</sequence>
<protein>
    <submittedName>
        <fullName evidence="1">Uncharacterized protein</fullName>
    </submittedName>
</protein>